<feature type="transmembrane region" description="Helical" evidence="10">
    <location>
        <begin position="7"/>
        <end position="26"/>
    </location>
</feature>
<dbReference type="Proteomes" id="UP000237000">
    <property type="component" value="Unassembled WGS sequence"/>
</dbReference>
<dbReference type="PROSITE" id="PS50089">
    <property type="entry name" value="ZF_RING_2"/>
    <property type="match status" value="1"/>
</dbReference>
<dbReference type="SMART" id="SM00184">
    <property type="entry name" value="RING"/>
    <property type="match status" value="1"/>
</dbReference>
<keyword evidence="3" id="KW-0479">Metal-binding</keyword>
<comment type="catalytic activity">
    <reaction evidence="1">
        <text>S-ubiquitinyl-[E2 ubiquitin-conjugating enzyme]-L-cysteine + [acceptor protein]-L-lysine = [E2 ubiquitin-conjugating enzyme]-L-cysteine + N(6)-ubiquitinyl-[acceptor protein]-L-lysine.</text>
        <dbReference type="EC" id="2.3.2.27"/>
    </reaction>
</comment>
<dbReference type="PANTHER" id="PTHR14155:SF627">
    <property type="entry name" value="OS06G0192800 PROTEIN"/>
    <property type="match status" value="1"/>
</dbReference>
<keyword evidence="5" id="KW-0833">Ubl conjugation pathway</keyword>
<evidence type="ECO:0000313" key="12">
    <source>
        <dbReference type="EMBL" id="POO00885.1"/>
    </source>
</evidence>
<feature type="region of interest" description="Disordered" evidence="9">
    <location>
        <begin position="196"/>
        <end position="224"/>
    </location>
</feature>
<dbReference type="Pfam" id="PF13639">
    <property type="entry name" value="zf-RING_2"/>
    <property type="match status" value="1"/>
</dbReference>
<proteinExistence type="inferred from homology"/>
<protein>
    <recommendedName>
        <fullName evidence="2">RING-type E3 ubiquitin transferase</fullName>
        <ecNumber evidence="2">2.3.2.27</ecNumber>
    </recommendedName>
</protein>
<organism evidence="12 13">
    <name type="scientific">Trema orientale</name>
    <name type="common">Charcoal tree</name>
    <name type="synonym">Celtis orientalis</name>
    <dbReference type="NCBI Taxonomy" id="63057"/>
    <lineage>
        <taxon>Eukaryota</taxon>
        <taxon>Viridiplantae</taxon>
        <taxon>Streptophyta</taxon>
        <taxon>Embryophyta</taxon>
        <taxon>Tracheophyta</taxon>
        <taxon>Spermatophyta</taxon>
        <taxon>Magnoliopsida</taxon>
        <taxon>eudicotyledons</taxon>
        <taxon>Gunneridae</taxon>
        <taxon>Pentapetalae</taxon>
        <taxon>rosids</taxon>
        <taxon>fabids</taxon>
        <taxon>Rosales</taxon>
        <taxon>Cannabaceae</taxon>
        <taxon>Trema</taxon>
    </lineage>
</organism>
<keyword evidence="10" id="KW-1133">Transmembrane helix</keyword>
<evidence type="ECO:0000256" key="5">
    <source>
        <dbReference type="ARBA" id="ARBA00022786"/>
    </source>
</evidence>
<keyword evidence="4 8" id="KW-0863">Zinc-finger</keyword>
<evidence type="ECO:0000256" key="4">
    <source>
        <dbReference type="ARBA" id="ARBA00022771"/>
    </source>
</evidence>
<evidence type="ECO:0000256" key="2">
    <source>
        <dbReference type="ARBA" id="ARBA00012483"/>
    </source>
</evidence>
<evidence type="ECO:0000313" key="13">
    <source>
        <dbReference type="Proteomes" id="UP000237000"/>
    </source>
</evidence>
<evidence type="ECO:0000256" key="9">
    <source>
        <dbReference type="SAM" id="MobiDB-lite"/>
    </source>
</evidence>
<feature type="compositionally biased region" description="Basic and acidic residues" evidence="9">
    <location>
        <begin position="214"/>
        <end position="224"/>
    </location>
</feature>
<gene>
    <name evidence="12" type="ORF">TorRG33x02_035160</name>
</gene>
<comment type="caution">
    <text evidence="12">The sequence shown here is derived from an EMBL/GenBank/DDBJ whole genome shotgun (WGS) entry which is preliminary data.</text>
</comment>
<feature type="transmembrane region" description="Helical" evidence="10">
    <location>
        <begin position="32"/>
        <end position="54"/>
    </location>
</feature>
<dbReference type="GO" id="GO:0008270">
    <property type="term" value="F:zinc ion binding"/>
    <property type="evidence" value="ECO:0007669"/>
    <property type="project" value="UniProtKB-KW"/>
</dbReference>
<keyword evidence="10" id="KW-0812">Transmembrane</keyword>
<sequence length="224" mass="25455">MDFLQILSGIMIAGALLCVLAAQILWEPSDDHHIYCHNIAILLLVVLIIVSLVVKHLKVIDRFRHYLNAFTRHPLETTEEDEKWHNSLAIARLPRLPYSTIAPPPPPAAAPGCGRKPVVLRGKCEMCLQFYQDADELTLLPACRHVMHRECAERSLVRMDELECPMCGAEVGGGGGWDGYNYHQLKHDDIRLCMEEQNDDDEAEQEKKRKKKKKEVEGAKPKKK</sequence>
<dbReference type="EC" id="2.3.2.27" evidence="2"/>
<evidence type="ECO:0000256" key="1">
    <source>
        <dbReference type="ARBA" id="ARBA00000900"/>
    </source>
</evidence>
<dbReference type="GO" id="GO:0061630">
    <property type="term" value="F:ubiquitin protein ligase activity"/>
    <property type="evidence" value="ECO:0007669"/>
    <property type="project" value="UniProtKB-EC"/>
</dbReference>
<evidence type="ECO:0000256" key="3">
    <source>
        <dbReference type="ARBA" id="ARBA00022723"/>
    </source>
</evidence>
<dbReference type="InterPro" id="IPR001841">
    <property type="entry name" value="Znf_RING"/>
</dbReference>
<dbReference type="InterPro" id="IPR013083">
    <property type="entry name" value="Znf_RING/FYVE/PHD"/>
</dbReference>
<reference evidence="13" key="1">
    <citation type="submission" date="2016-06" db="EMBL/GenBank/DDBJ databases">
        <title>Parallel loss of symbiosis genes in relatives of nitrogen-fixing non-legume Parasponia.</title>
        <authorList>
            <person name="Van Velzen R."/>
            <person name="Holmer R."/>
            <person name="Bu F."/>
            <person name="Rutten L."/>
            <person name="Van Zeijl A."/>
            <person name="Liu W."/>
            <person name="Santuari L."/>
            <person name="Cao Q."/>
            <person name="Sharma T."/>
            <person name="Shen D."/>
            <person name="Roswanjaya Y."/>
            <person name="Wardhani T."/>
            <person name="Kalhor M.S."/>
            <person name="Jansen J."/>
            <person name="Van den Hoogen J."/>
            <person name="Gungor B."/>
            <person name="Hartog M."/>
            <person name="Hontelez J."/>
            <person name="Verver J."/>
            <person name="Yang W.-C."/>
            <person name="Schijlen E."/>
            <person name="Repin R."/>
            <person name="Schilthuizen M."/>
            <person name="Schranz E."/>
            <person name="Heidstra R."/>
            <person name="Miyata K."/>
            <person name="Fedorova E."/>
            <person name="Kohlen W."/>
            <person name="Bisseling T."/>
            <person name="Smit S."/>
            <person name="Geurts R."/>
        </authorList>
    </citation>
    <scope>NUCLEOTIDE SEQUENCE [LARGE SCALE GENOMIC DNA]</scope>
    <source>
        <strain evidence="13">cv. RG33-2</strain>
    </source>
</reference>
<dbReference type="AlphaFoldDB" id="A0A2P5FSW1"/>
<comment type="similarity">
    <text evidence="7">Belongs to the RING-type zinc finger family. ATL subfamily.</text>
</comment>
<dbReference type="EMBL" id="JXTC01000011">
    <property type="protein sequence ID" value="POO00885.1"/>
    <property type="molecule type" value="Genomic_DNA"/>
</dbReference>
<keyword evidence="10" id="KW-0472">Membrane</keyword>
<dbReference type="InterPro" id="IPR053238">
    <property type="entry name" value="RING-H2_zinc_finger"/>
</dbReference>
<keyword evidence="13" id="KW-1185">Reference proteome</keyword>
<evidence type="ECO:0000256" key="8">
    <source>
        <dbReference type="PROSITE-ProRule" id="PRU00175"/>
    </source>
</evidence>
<dbReference type="InParanoid" id="A0A2P5FSW1"/>
<accession>A0A2P5FSW1</accession>
<evidence type="ECO:0000259" key="11">
    <source>
        <dbReference type="PROSITE" id="PS50089"/>
    </source>
</evidence>
<name>A0A2P5FSW1_TREOI</name>
<dbReference type="Gene3D" id="3.30.40.10">
    <property type="entry name" value="Zinc/RING finger domain, C3HC4 (zinc finger)"/>
    <property type="match status" value="1"/>
</dbReference>
<evidence type="ECO:0000256" key="10">
    <source>
        <dbReference type="SAM" id="Phobius"/>
    </source>
</evidence>
<dbReference type="SUPFAM" id="SSF57850">
    <property type="entry name" value="RING/U-box"/>
    <property type="match status" value="1"/>
</dbReference>
<keyword evidence="6" id="KW-0862">Zinc</keyword>
<feature type="domain" description="RING-type" evidence="11">
    <location>
        <begin position="124"/>
        <end position="167"/>
    </location>
</feature>
<evidence type="ECO:0000256" key="7">
    <source>
        <dbReference type="ARBA" id="ARBA00024209"/>
    </source>
</evidence>
<evidence type="ECO:0000256" key="6">
    <source>
        <dbReference type="ARBA" id="ARBA00022833"/>
    </source>
</evidence>
<dbReference type="PANTHER" id="PTHR14155">
    <property type="entry name" value="RING FINGER DOMAIN-CONTAINING"/>
    <property type="match status" value="1"/>
</dbReference>